<dbReference type="SUPFAM" id="SSF46894">
    <property type="entry name" value="C-terminal effector domain of the bipartite response regulators"/>
    <property type="match status" value="1"/>
</dbReference>
<dbReference type="PRINTS" id="PR00038">
    <property type="entry name" value="HTHLUXR"/>
</dbReference>
<dbReference type="InterPro" id="IPR000792">
    <property type="entry name" value="Tscrpt_reg_LuxR_C"/>
</dbReference>
<dbReference type="InterPro" id="IPR036388">
    <property type="entry name" value="WH-like_DNA-bd_sf"/>
</dbReference>
<dbReference type="Gene3D" id="1.10.10.10">
    <property type="entry name" value="Winged helix-like DNA-binding domain superfamily/Winged helix DNA-binding domain"/>
    <property type="match status" value="1"/>
</dbReference>
<proteinExistence type="predicted"/>
<keyword evidence="1 3" id="KW-0597">Phosphoprotein</keyword>
<evidence type="ECO:0000256" key="1">
    <source>
        <dbReference type="ARBA" id="ARBA00022553"/>
    </source>
</evidence>
<evidence type="ECO:0000256" key="2">
    <source>
        <dbReference type="ARBA" id="ARBA00023125"/>
    </source>
</evidence>
<dbReference type="PROSITE" id="PS50043">
    <property type="entry name" value="HTH_LUXR_2"/>
    <property type="match status" value="1"/>
</dbReference>
<dbReference type="AlphaFoldDB" id="A0A2A7S959"/>
<dbReference type="Pfam" id="PF00196">
    <property type="entry name" value="GerE"/>
    <property type="match status" value="1"/>
</dbReference>
<feature type="domain" description="Response regulatory" evidence="5">
    <location>
        <begin position="27"/>
        <end position="146"/>
    </location>
</feature>
<dbReference type="Gene3D" id="3.40.50.2300">
    <property type="match status" value="1"/>
</dbReference>
<dbReference type="InterPro" id="IPR001789">
    <property type="entry name" value="Sig_transdc_resp-reg_receiver"/>
</dbReference>
<dbReference type="GO" id="GO:0003677">
    <property type="term" value="F:DNA binding"/>
    <property type="evidence" value="ECO:0007669"/>
    <property type="project" value="UniProtKB-KW"/>
</dbReference>
<feature type="modified residue" description="4-aspartylphosphate" evidence="3">
    <location>
        <position position="78"/>
    </location>
</feature>
<dbReference type="PROSITE" id="PS50110">
    <property type="entry name" value="RESPONSE_REGULATORY"/>
    <property type="match status" value="1"/>
</dbReference>
<evidence type="ECO:0000259" key="5">
    <source>
        <dbReference type="PROSITE" id="PS50110"/>
    </source>
</evidence>
<accession>A0A2A7S959</accession>
<dbReference type="SMART" id="SM00421">
    <property type="entry name" value="HTH_LUXR"/>
    <property type="match status" value="1"/>
</dbReference>
<protein>
    <submittedName>
        <fullName evidence="6">DNA-binding response regulator</fullName>
    </submittedName>
</protein>
<sequence>MGRRYSRLPIDTPARRDLVMFANTTFNVLIADDHPLVVTGVESALRDLRSMRIVGTAGNSTQIVERLGREACDLLITDFVMPDGRYNDGLTMLTYIRSHFPDLPVIVFTAVDGIALTGELTRLGVKAIVNKADDVGHLISAIYAVHAGSEYLSPSVSRANPRLRGTARRGGLTRSELEVLRLYVSGLSITQIADKLRRTKQTISAQKIKAMHKLGVERDADLYLYIYQSKRGDSELFGI</sequence>
<comment type="caution">
    <text evidence="6">The sequence shown here is derived from an EMBL/GenBank/DDBJ whole genome shotgun (WGS) entry which is preliminary data.</text>
</comment>
<dbReference type="InterPro" id="IPR058245">
    <property type="entry name" value="NreC/VraR/RcsB-like_REC"/>
</dbReference>
<dbReference type="PANTHER" id="PTHR43214:SF17">
    <property type="entry name" value="TRANSCRIPTIONAL REGULATORY PROTEIN RCSB"/>
    <property type="match status" value="1"/>
</dbReference>
<dbReference type="SMART" id="SM00448">
    <property type="entry name" value="REC"/>
    <property type="match status" value="1"/>
</dbReference>
<dbReference type="InterPro" id="IPR016032">
    <property type="entry name" value="Sig_transdc_resp-reg_C-effctor"/>
</dbReference>
<dbReference type="Pfam" id="PF00072">
    <property type="entry name" value="Response_reg"/>
    <property type="match status" value="1"/>
</dbReference>
<evidence type="ECO:0000313" key="7">
    <source>
        <dbReference type="Proteomes" id="UP000220629"/>
    </source>
</evidence>
<reference evidence="7" key="1">
    <citation type="submission" date="2017-09" db="EMBL/GenBank/DDBJ databases">
        <title>FDA dAtabase for Regulatory Grade micrObial Sequences (FDA-ARGOS): Supporting development and validation of Infectious Disease Dx tests.</title>
        <authorList>
            <person name="Minogue T."/>
            <person name="Wolcott M."/>
            <person name="Wasieloski L."/>
            <person name="Aguilar W."/>
            <person name="Moore D."/>
            <person name="Tallon L."/>
            <person name="Sadzewicz L."/>
            <person name="Ott S."/>
            <person name="Zhao X."/>
            <person name="Nagaraj S."/>
            <person name="Vavikolanu K."/>
            <person name="Aluvathingal J."/>
            <person name="Nadendla S."/>
            <person name="Sichtig H."/>
        </authorList>
    </citation>
    <scope>NUCLEOTIDE SEQUENCE [LARGE SCALE GENOMIC DNA]</scope>
    <source>
        <strain evidence="7">FDAARGOS_390</strain>
    </source>
</reference>
<feature type="domain" description="HTH luxR-type" evidence="4">
    <location>
        <begin position="165"/>
        <end position="230"/>
    </location>
</feature>
<keyword evidence="2 6" id="KW-0238">DNA-binding</keyword>
<dbReference type="InterPro" id="IPR039420">
    <property type="entry name" value="WalR-like"/>
</dbReference>
<dbReference type="EMBL" id="PDDY01000004">
    <property type="protein sequence ID" value="PEH40088.1"/>
    <property type="molecule type" value="Genomic_DNA"/>
</dbReference>
<evidence type="ECO:0000313" key="6">
    <source>
        <dbReference type="EMBL" id="PEH40088.1"/>
    </source>
</evidence>
<dbReference type="GO" id="GO:0000160">
    <property type="term" value="P:phosphorelay signal transduction system"/>
    <property type="evidence" value="ECO:0007669"/>
    <property type="project" value="InterPro"/>
</dbReference>
<dbReference type="SUPFAM" id="SSF52172">
    <property type="entry name" value="CheY-like"/>
    <property type="match status" value="1"/>
</dbReference>
<dbReference type="CDD" id="cd17535">
    <property type="entry name" value="REC_NarL-like"/>
    <property type="match status" value="1"/>
</dbReference>
<evidence type="ECO:0000259" key="4">
    <source>
        <dbReference type="PROSITE" id="PS50043"/>
    </source>
</evidence>
<dbReference type="CDD" id="cd06170">
    <property type="entry name" value="LuxR_C_like"/>
    <property type="match status" value="1"/>
</dbReference>
<name>A0A2A7S959_BURGA</name>
<gene>
    <name evidence="6" type="ORF">CRM94_18215</name>
</gene>
<dbReference type="InterPro" id="IPR011006">
    <property type="entry name" value="CheY-like_superfamily"/>
</dbReference>
<evidence type="ECO:0000256" key="3">
    <source>
        <dbReference type="PROSITE-ProRule" id="PRU00169"/>
    </source>
</evidence>
<dbReference type="Proteomes" id="UP000220629">
    <property type="component" value="Unassembled WGS sequence"/>
</dbReference>
<dbReference type="PANTHER" id="PTHR43214">
    <property type="entry name" value="TWO-COMPONENT RESPONSE REGULATOR"/>
    <property type="match status" value="1"/>
</dbReference>
<dbReference type="GO" id="GO:0006355">
    <property type="term" value="P:regulation of DNA-templated transcription"/>
    <property type="evidence" value="ECO:0007669"/>
    <property type="project" value="InterPro"/>
</dbReference>
<organism evidence="6 7">
    <name type="scientific">Burkholderia gladioli</name>
    <name type="common">Pseudomonas marginata</name>
    <name type="synonym">Phytomonas marginata</name>
    <dbReference type="NCBI Taxonomy" id="28095"/>
    <lineage>
        <taxon>Bacteria</taxon>
        <taxon>Pseudomonadati</taxon>
        <taxon>Pseudomonadota</taxon>
        <taxon>Betaproteobacteria</taxon>
        <taxon>Burkholderiales</taxon>
        <taxon>Burkholderiaceae</taxon>
        <taxon>Burkholderia</taxon>
    </lineage>
</organism>